<dbReference type="GO" id="GO:0003700">
    <property type="term" value="F:DNA-binding transcription factor activity"/>
    <property type="evidence" value="ECO:0007669"/>
    <property type="project" value="InterPro"/>
</dbReference>
<feature type="domain" description="DUF6596" evidence="2">
    <location>
        <begin position="168"/>
        <end position="266"/>
    </location>
</feature>
<dbReference type="RefSeq" id="WP_285663956.1">
    <property type="nucleotide sequence ID" value="NZ_BSTX01000002.1"/>
</dbReference>
<evidence type="ECO:0000313" key="4">
    <source>
        <dbReference type="Proteomes" id="UP001165079"/>
    </source>
</evidence>
<dbReference type="Proteomes" id="UP001165079">
    <property type="component" value="Unassembled WGS sequence"/>
</dbReference>
<proteinExistence type="predicted"/>
<dbReference type="EMBL" id="BSTX01000002">
    <property type="protein sequence ID" value="GLZ78819.1"/>
    <property type="molecule type" value="Genomic_DNA"/>
</dbReference>
<dbReference type="Pfam" id="PF04542">
    <property type="entry name" value="Sigma70_r2"/>
    <property type="match status" value="1"/>
</dbReference>
<sequence length="396" mass="42789">MNVEDAYREHWTRLLASLAAEFGLDTAEEALGEAYARACEHWPEQPPGNPAGWLRTVARRAALDRLRRAGVAARKLPLLAEGEPQAGPVGIADDRLRLMFTCCHPALALPVRIGLTLRYVTGLPTRTVARLFLVGEATMAQRLTRARRKITEAGIGYRVPEGPQLPERLAGVLHVVYLVFTEGYRPGGDTALATEGVRLARLVRELMPGEPETAALLALVMLQHARRDARRDARRAGGGEVLLPDQDRTRWHTGEIEEALGLLERAGMGRYALEARIAAAHATAARAHDTDWDLIAALYARLEEITGSAMVRLNRAVAVAEASGPAAGLGLLEGLELPGQAMLPAVRAELTARLGELAAADVLYAAALELSGEEHQRAWLLTRRALNAARRSAGGS</sequence>
<gene>
    <name evidence="3" type="primary">rpoE</name>
    <name evidence="3" type="ORF">Afil01_36260</name>
</gene>
<name>A0A9W6SMZ6_9ACTN</name>
<dbReference type="InterPro" id="IPR046531">
    <property type="entry name" value="DUF6596"/>
</dbReference>
<dbReference type="InterPro" id="IPR007627">
    <property type="entry name" value="RNA_pol_sigma70_r2"/>
</dbReference>
<dbReference type="InterPro" id="IPR013324">
    <property type="entry name" value="RNA_pol_sigma_r3/r4-like"/>
</dbReference>
<organism evidence="3 4">
    <name type="scientific">Actinorhabdospora filicis</name>
    <dbReference type="NCBI Taxonomy" id="1785913"/>
    <lineage>
        <taxon>Bacteria</taxon>
        <taxon>Bacillati</taxon>
        <taxon>Actinomycetota</taxon>
        <taxon>Actinomycetes</taxon>
        <taxon>Micromonosporales</taxon>
        <taxon>Micromonosporaceae</taxon>
        <taxon>Actinorhabdospora</taxon>
    </lineage>
</organism>
<dbReference type="AlphaFoldDB" id="A0A9W6SMZ6"/>
<dbReference type="Gene3D" id="1.10.1740.10">
    <property type="match status" value="1"/>
</dbReference>
<dbReference type="InterPro" id="IPR013325">
    <property type="entry name" value="RNA_pol_sigma_r2"/>
</dbReference>
<reference evidence="3" key="1">
    <citation type="submission" date="2023-03" db="EMBL/GenBank/DDBJ databases">
        <title>Actinorhabdospora filicis NBRC 111898.</title>
        <authorList>
            <person name="Ichikawa N."/>
            <person name="Sato H."/>
            <person name="Tonouchi N."/>
        </authorList>
    </citation>
    <scope>NUCLEOTIDE SEQUENCE</scope>
    <source>
        <strain evidence="3">NBRC 111898</strain>
    </source>
</reference>
<dbReference type="SUPFAM" id="SSF88659">
    <property type="entry name" value="Sigma3 and sigma4 domains of RNA polymerase sigma factors"/>
    <property type="match status" value="1"/>
</dbReference>
<dbReference type="GO" id="GO:0006352">
    <property type="term" value="P:DNA-templated transcription initiation"/>
    <property type="evidence" value="ECO:0007669"/>
    <property type="project" value="InterPro"/>
</dbReference>
<comment type="caution">
    <text evidence="3">The sequence shown here is derived from an EMBL/GenBank/DDBJ whole genome shotgun (WGS) entry which is preliminary data.</text>
</comment>
<accession>A0A9W6SMZ6</accession>
<dbReference type="Pfam" id="PF20239">
    <property type="entry name" value="DUF6596"/>
    <property type="match status" value="1"/>
</dbReference>
<dbReference type="SUPFAM" id="SSF88946">
    <property type="entry name" value="Sigma2 domain of RNA polymerase sigma factors"/>
    <property type="match status" value="1"/>
</dbReference>
<dbReference type="PANTHER" id="PTHR47756:SF2">
    <property type="entry name" value="BLL6612 PROTEIN"/>
    <property type="match status" value="1"/>
</dbReference>
<dbReference type="PANTHER" id="PTHR47756">
    <property type="entry name" value="BLL6612 PROTEIN-RELATED"/>
    <property type="match status" value="1"/>
</dbReference>
<feature type="domain" description="RNA polymerase sigma-70 region 2" evidence="1">
    <location>
        <begin position="11"/>
        <end position="69"/>
    </location>
</feature>
<protein>
    <submittedName>
        <fullName evidence="3">RNA polymerase subunit sigma-24</fullName>
    </submittedName>
</protein>
<evidence type="ECO:0000313" key="3">
    <source>
        <dbReference type="EMBL" id="GLZ78819.1"/>
    </source>
</evidence>
<evidence type="ECO:0000259" key="1">
    <source>
        <dbReference type="Pfam" id="PF04542"/>
    </source>
</evidence>
<evidence type="ECO:0000259" key="2">
    <source>
        <dbReference type="Pfam" id="PF20239"/>
    </source>
</evidence>
<keyword evidence="4" id="KW-1185">Reference proteome</keyword>